<dbReference type="InterPro" id="IPR036388">
    <property type="entry name" value="WH-like_DNA-bd_sf"/>
</dbReference>
<dbReference type="PROSITE" id="PS00716">
    <property type="entry name" value="SIGMA70_2"/>
    <property type="match status" value="1"/>
</dbReference>
<keyword evidence="4" id="KW-0804">Transcription</keyword>
<evidence type="ECO:0000256" key="2">
    <source>
        <dbReference type="ARBA" id="ARBA00023082"/>
    </source>
</evidence>
<dbReference type="InterPro" id="IPR050239">
    <property type="entry name" value="Sigma-70_RNA_pol_init_factors"/>
</dbReference>
<dbReference type="GO" id="GO:0006352">
    <property type="term" value="P:DNA-templated transcription initiation"/>
    <property type="evidence" value="ECO:0007669"/>
    <property type="project" value="InterPro"/>
</dbReference>
<dbReference type="SUPFAM" id="SSF88659">
    <property type="entry name" value="Sigma3 and sigma4 domains of RNA polymerase sigma factors"/>
    <property type="match status" value="4"/>
</dbReference>
<dbReference type="Gene3D" id="1.10.10.10">
    <property type="entry name" value="Winged helix-like DNA-binding domain superfamily/Winged helix DNA-binding domain"/>
    <property type="match status" value="3"/>
</dbReference>
<dbReference type="AlphaFoldDB" id="A0A2G6K7M7"/>
<dbReference type="SUPFAM" id="SSF88946">
    <property type="entry name" value="Sigma2 domain of RNA polymerase sigma factors"/>
    <property type="match status" value="1"/>
</dbReference>
<evidence type="ECO:0000313" key="6">
    <source>
        <dbReference type="EMBL" id="PIE31696.1"/>
    </source>
</evidence>
<comment type="caution">
    <text evidence="6">The sequence shown here is derived from an EMBL/GenBank/DDBJ whole genome shotgun (WGS) entry which is preliminary data.</text>
</comment>
<keyword evidence="2" id="KW-0731">Sigma factor</keyword>
<dbReference type="PANTHER" id="PTHR30603">
    <property type="entry name" value="RNA POLYMERASE SIGMA FACTOR RPO"/>
    <property type="match status" value="1"/>
</dbReference>
<dbReference type="PRINTS" id="PR00046">
    <property type="entry name" value="SIGMA70FCT"/>
</dbReference>
<proteinExistence type="predicted"/>
<dbReference type="InterPro" id="IPR000943">
    <property type="entry name" value="RNA_pol_sigma70"/>
</dbReference>
<dbReference type="Pfam" id="PF04545">
    <property type="entry name" value="Sigma70_r4"/>
    <property type="match status" value="2"/>
</dbReference>
<dbReference type="EMBL" id="PDSK01000132">
    <property type="protein sequence ID" value="PIE31696.1"/>
    <property type="molecule type" value="Genomic_DNA"/>
</dbReference>
<evidence type="ECO:0000259" key="5">
    <source>
        <dbReference type="PROSITE" id="PS00716"/>
    </source>
</evidence>
<dbReference type="InterPro" id="IPR007627">
    <property type="entry name" value="RNA_pol_sigma70_r2"/>
</dbReference>
<dbReference type="Gene3D" id="1.10.601.10">
    <property type="entry name" value="RNA Polymerase Primary Sigma Factor"/>
    <property type="match status" value="1"/>
</dbReference>
<evidence type="ECO:0000256" key="4">
    <source>
        <dbReference type="ARBA" id="ARBA00023163"/>
    </source>
</evidence>
<dbReference type="InterPro" id="IPR009042">
    <property type="entry name" value="RNA_pol_sigma70_r1_2"/>
</dbReference>
<accession>A0A2G6K7M7</accession>
<evidence type="ECO:0000313" key="7">
    <source>
        <dbReference type="Proteomes" id="UP000230821"/>
    </source>
</evidence>
<dbReference type="Pfam" id="PF04539">
    <property type="entry name" value="Sigma70_r3"/>
    <property type="match status" value="1"/>
</dbReference>
<keyword evidence="1" id="KW-0805">Transcription regulation</keyword>
<dbReference type="InterPro" id="IPR007630">
    <property type="entry name" value="RNA_pol_sigma70_r4"/>
</dbReference>
<organism evidence="6 7">
    <name type="scientific">candidate division KSB3 bacterium</name>
    <dbReference type="NCBI Taxonomy" id="2044937"/>
    <lineage>
        <taxon>Bacteria</taxon>
        <taxon>candidate division KSB3</taxon>
    </lineage>
</organism>
<dbReference type="InterPro" id="IPR013324">
    <property type="entry name" value="RNA_pol_sigma_r3/r4-like"/>
</dbReference>
<protein>
    <recommendedName>
        <fullName evidence="5">RNA polymerase sigma-70 domain-containing protein</fullName>
    </recommendedName>
</protein>
<dbReference type="PANTHER" id="PTHR30603:SF47">
    <property type="entry name" value="RNA POLYMERASE SIGMA FACTOR SIGD, CHLOROPLASTIC"/>
    <property type="match status" value="1"/>
</dbReference>
<dbReference type="GO" id="GO:0016987">
    <property type="term" value="F:sigma factor activity"/>
    <property type="evidence" value="ECO:0007669"/>
    <property type="project" value="UniProtKB-KW"/>
</dbReference>
<reference evidence="6 7" key="1">
    <citation type="submission" date="2017-10" db="EMBL/GenBank/DDBJ databases">
        <title>Novel microbial diversity and functional potential in the marine mammal oral microbiome.</title>
        <authorList>
            <person name="Dudek N.K."/>
            <person name="Sun C.L."/>
            <person name="Burstein D."/>
            <person name="Kantor R.S."/>
            <person name="Aliaga Goltsman D.S."/>
            <person name="Bik E.M."/>
            <person name="Thomas B.C."/>
            <person name="Banfield J.F."/>
            <person name="Relman D.A."/>
        </authorList>
    </citation>
    <scope>NUCLEOTIDE SEQUENCE [LARGE SCALE GENOMIC DNA]</scope>
    <source>
        <strain evidence="6">DOLJORAL78_47_16</strain>
    </source>
</reference>
<feature type="domain" description="RNA polymerase sigma-70" evidence="5">
    <location>
        <begin position="346"/>
        <end position="372"/>
    </location>
</feature>
<evidence type="ECO:0000256" key="3">
    <source>
        <dbReference type="ARBA" id="ARBA00023125"/>
    </source>
</evidence>
<keyword evidence="3" id="KW-0238">DNA-binding</keyword>
<evidence type="ECO:0000256" key="1">
    <source>
        <dbReference type="ARBA" id="ARBA00023015"/>
    </source>
</evidence>
<dbReference type="NCBIfam" id="TIGR02937">
    <property type="entry name" value="sigma70-ECF"/>
    <property type="match status" value="1"/>
</dbReference>
<dbReference type="Pfam" id="PF04542">
    <property type="entry name" value="Sigma70_r2"/>
    <property type="match status" value="1"/>
</dbReference>
<dbReference type="Pfam" id="PF00140">
    <property type="entry name" value="Sigma70_r1_2"/>
    <property type="match status" value="1"/>
</dbReference>
<gene>
    <name evidence="6" type="ORF">CSA56_17520</name>
</gene>
<dbReference type="InterPro" id="IPR007624">
    <property type="entry name" value="RNA_pol_sigma70_r3"/>
</dbReference>
<dbReference type="GO" id="GO:0003677">
    <property type="term" value="F:DNA binding"/>
    <property type="evidence" value="ECO:0007669"/>
    <property type="project" value="UniProtKB-KW"/>
</dbReference>
<name>A0A2G6K7M7_9BACT</name>
<sequence length="386" mass="43942">MAYNRSHSVSHDTLNSYLKAIGKIPVTSREEEVELAAHIEDGDPEALRRLVEGNLRFVVKVAQGYQGCGMSLSDLINEGNIGLLEAAKRFDASKGVKFISYGVWWIRQAIMQALAEQCGAVRLPLKQAGLLYKLGQSYTELLQRNDGKEPTSEELAKHLKVSRKEVDNILRVSRNYLSLDAPLSDSDDSTFIDLMESKQVPPVDQPLINESIEELLLEMLSQISEREEVVLRLRYGLNFERALSVEEVAKYLHISEEVVRKRKRHAIGILNQKMNADEKQILKSLYGIEADKKLDYDAVANLMGLSSQDVRKLDLNARKHVGELLDGQDDIVLRLFYGIDYTSAMTLEEVGNRLGLTRERIRQIEDKAKKRLRHHVQKRRISDYLN</sequence>
<dbReference type="InterPro" id="IPR013325">
    <property type="entry name" value="RNA_pol_sigma_r2"/>
</dbReference>
<dbReference type="Proteomes" id="UP000230821">
    <property type="component" value="Unassembled WGS sequence"/>
</dbReference>
<dbReference type="InterPro" id="IPR014284">
    <property type="entry name" value="RNA_pol_sigma-70_dom"/>
</dbReference>